<keyword evidence="2" id="KW-1185">Reference proteome</keyword>
<dbReference type="Proteomes" id="UP001172083">
    <property type="component" value="Unassembled WGS sequence"/>
</dbReference>
<organism evidence="1 2">
    <name type="scientific">Agaribacillus aureus</name>
    <dbReference type="NCBI Taxonomy" id="3051825"/>
    <lineage>
        <taxon>Bacteria</taxon>
        <taxon>Pseudomonadati</taxon>
        <taxon>Bacteroidota</taxon>
        <taxon>Cytophagia</taxon>
        <taxon>Cytophagales</taxon>
        <taxon>Splendidivirgaceae</taxon>
        <taxon>Agaribacillus</taxon>
    </lineage>
</organism>
<evidence type="ECO:0008006" key="3">
    <source>
        <dbReference type="Google" id="ProtNLM"/>
    </source>
</evidence>
<name>A0ABT8L4C8_9BACT</name>
<dbReference type="InterPro" id="IPR036086">
    <property type="entry name" value="ParB/Sulfiredoxin_sf"/>
</dbReference>
<sequence>MTVTIKQEEALKKYIIPLSKEEFNLLEQNILKDGCLDPLRVWVNQKGEHVLVDGHNRLNICEKHGIDFEIKQMSFESLEDAKIWMANNQLGRRNLTPDQVSYYRGLKYESLKKNNKGYAQVKSAGQNEPWTYEVLAEEFKVSASTIKRDAKFAKALDKIGQTNAALKYDILSGATKVKKADIMLFADIDDYKKLNFKNEADLYNKANRLRNKMLTEIEGQLKQTEIDRIERAKEELQATDPMFNTKDARINRIKGQILSAMNKAIQHNDAKAFQELEGLIKKLHTVLFDD</sequence>
<reference evidence="1" key="1">
    <citation type="submission" date="2023-06" db="EMBL/GenBank/DDBJ databases">
        <title>Genomic of Agaribacillus aureum.</title>
        <authorList>
            <person name="Wang G."/>
        </authorList>
    </citation>
    <scope>NUCLEOTIDE SEQUENCE</scope>
    <source>
        <strain evidence="1">BMA12</strain>
    </source>
</reference>
<dbReference type="SUPFAM" id="SSF110849">
    <property type="entry name" value="ParB/Sulfiredoxin"/>
    <property type="match status" value="1"/>
</dbReference>
<protein>
    <recommendedName>
        <fullName evidence="3">ParB/Sulfiredoxin domain-containing protein</fullName>
    </recommendedName>
</protein>
<comment type="caution">
    <text evidence="1">The sequence shown here is derived from an EMBL/GenBank/DDBJ whole genome shotgun (WGS) entry which is preliminary data.</text>
</comment>
<evidence type="ECO:0000313" key="2">
    <source>
        <dbReference type="Proteomes" id="UP001172083"/>
    </source>
</evidence>
<dbReference type="EMBL" id="JAUJEB010000001">
    <property type="protein sequence ID" value="MDN5211892.1"/>
    <property type="molecule type" value="Genomic_DNA"/>
</dbReference>
<dbReference type="Gene3D" id="3.90.1530.10">
    <property type="entry name" value="Conserved hypothetical protein from pyrococcus furiosus pfu- 392566-001, ParB domain"/>
    <property type="match status" value="1"/>
</dbReference>
<evidence type="ECO:0000313" key="1">
    <source>
        <dbReference type="EMBL" id="MDN5211892.1"/>
    </source>
</evidence>
<dbReference type="RefSeq" id="WP_346757219.1">
    <property type="nucleotide sequence ID" value="NZ_JAUJEB010000001.1"/>
</dbReference>
<accession>A0ABT8L4C8</accession>
<proteinExistence type="predicted"/>
<gene>
    <name evidence="1" type="ORF">QQ020_07510</name>
</gene>